<sequence length="369" mass="42129">MANKPASARTFHLFTRLPPELRDRIWYFCLPCRVVPLDNPLWEELKCIEQQCWDTGHEAARRGAMPPSIASVCREARQVAFRWGGVEMTETGVSLWTPGHSVLQGHEENMLREFLRIQRHDYPGAPICLLAEHFMEFELDASATENPRVWIKAEPDPITSLLQDVKEEEDEENDMNVSVPTDLDVVVETIYIHASTTDLLASQLFGCNADEPSQLVNYDDAATLAKFRALFERNPDNQRRTAVAKQFNSIESPEFPSHVRKWLIKVEWKLLALKWIFEKQHNAQSIIYKDPMQVFNTPDAISPPSTTGFSSWYGRINTFKFDHPWVVQEMEKLPKLNPKVVVGTEEQTGECLANAESGTSKLGMKDESP</sequence>
<name>A0ACC1NZF9_9HYPO</name>
<reference evidence="1" key="1">
    <citation type="submission" date="2022-08" db="EMBL/GenBank/DDBJ databases">
        <title>Genome Sequence of Lecanicillium fungicola.</title>
        <authorList>
            <person name="Buettner E."/>
        </authorList>
    </citation>
    <scope>NUCLEOTIDE SEQUENCE</scope>
    <source>
        <strain evidence="1">Babe33</strain>
    </source>
</reference>
<dbReference type="EMBL" id="JANJQO010000011">
    <property type="protein sequence ID" value="KAJ2983946.1"/>
    <property type="molecule type" value="Genomic_DNA"/>
</dbReference>
<accession>A0ACC1NZF9</accession>
<evidence type="ECO:0000313" key="2">
    <source>
        <dbReference type="Proteomes" id="UP001143910"/>
    </source>
</evidence>
<evidence type="ECO:0000313" key="1">
    <source>
        <dbReference type="EMBL" id="KAJ2983946.1"/>
    </source>
</evidence>
<comment type="caution">
    <text evidence="1">The sequence shown here is derived from an EMBL/GenBank/DDBJ whole genome shotgun (WGS) entry which is preliminary data.</text>
</comment>
<keyword evidence="2" id="KW-1185">Reference proteome</keyword>
<dbReference type="Proteomes" id="UP001143910">
    <property type="component" value="Unassembled WGS sequence"/>
</dbReference>
<proteinExistence type="predicted"/>
<protein>
    <submittedName>
        <fullName evidence="1">Uncharacterized protein</fullName>
    </submittedName>
</protein>
<organism evidence="1 2">
    <name type="scientific">Zarea fungicola</name>
    <dbReference type="NCBI Taxonomy" id="93591"/>
    <lineage>
        <taxon>Eukaryota</taxon>
        <taxon>Fungi</taxon>
        <taxon>Dikarya</taxon>
        <taxon>Ascomycota</taxon>
        <taxon>Pezizomycotina</taxon>
        <taxon>Sordariomycetes</taxon>
        <taxon>Hypocreomycetidae</taxon>
        <taxon>Hypocreales</taxon>
        <taxon>Cordycipitaceae</taxon>
        <taxon>Zarea</taxon>
    </lineage>
</organism>
<gene>
    <name evidence="1" type="ORF">NQ176_g323</name>
</gene>